<keyword evidence="5" id="KW-1015">Disulfide bond</keyword>
<dbReference type="PANTHER" id="PTHR11857">
    <property type="entry name" value="ODORANT BINDING PROTEIN-RELATED"/>
    <property type="match status" value="1"/>
</dbReference>
<evidence type="ECO:0000256" key="3">
    <source>
        <dbReference type="ARBA" id="ARBA00022525"/>
    </source>
</evidence>
<dbReference type="Pfam" id="PF01395">
    <property type="entry name" value="PBP_GOBP"/>
    <property type="match status" value="2"/>
</dbReference>
<evidence type="ECO:0000256" key="2">
    <source>
        <dbReference type="ARBA" id="ARBA00008098"/>
    </source>
</evidence>
<dbReference type="RefSeq" id="XP_035783565.1">
    <property type="nucleotide sequence ID" value="XM_035927672.1"/>
</dbReference>
<dbReference type="PANTHER" id="PTHR11857:SF46">
    <property type="entry name" value="GENERAL ODORANT-BINDING PROTEIN 99A-RELATED"/>
    <property type="match status" value="1"/>
</dbReference>
<dbReference type="FunFam" id="1.10.238.20:FF:000003">
    <property type="entry name" value="AGAP010409-PA"/>
    <property type="match status" value="1"/>
</dbReference>
<dbReference type="CDD" id="cd23992">
    <property type="entry name" value="PBP_GOBP"/>
    <property type="match status" value="2"/>
</dbReference>
<accession>A0A182F1V6</accession>
<dbReference type="GeneID" id="118461864"/>
<evidence type="ECO:0000256" key="5">
    <source>
        <dbReference type="ARBA" id="ARBA00023157"/>
    </source>
</evidence>
<dbReference type="GO" id="GO:0007608">
    <property type="term" value="P:sensory perception of smell"/>
    <property type="evidence" value="ECO:0007669"/>
    <property type="project" value="TreeGrafter"/>
</dbReference>
<dbReference type="EnsemblMetazoa" id="AALB000438-RA">
    <property type="protein sequence ID" value="AALB000438-PA"/>
    <property type="gene ID" value="AALB000438"/>
</dbReference>
<keyword evidence="7" id="KW-1185">Reference proteome</keyword>
<evidence type="ECO:0000256" key="4">
    <source>
        <dbReference type="ARBA" id="ARBA00022729"/>
    </source>
</evidence>
<dbReference type="Gene3D" id="1.10.238.20">
    <property type="entry name" value="Pheromone/general odorant binding protein domain"/>
    <property type="match status" value="2"/>
</dbReference>
<sequence length="343" mass="39119">MCSLTFIIALLVVGTTWRSGEAAEAAVAAATSSANCTTSTFDGALWECASQLGISAERVRTENHNLLLYTADPETACLVRCIGLLLRFWDDGTGLRESTIRQYYRPDPEDQCYRNRTQRCLRTYEQDTSLKDVCERAQRAFLCYHQQYGYLQQDERFIPLTGHEMRQVQQDCLDILGLAPSRLTQYTEGYFPDDPETHCFVRCVGLRTRLYNDRAGPNVDRLYIQCDSCADEQAFKDRANACIASQRQEKRTKCGAAYRTLYHCFRDDQLELYADQRNAPGTTQKPVPASRSPVFYPTKAPATAGSSNKLVPLAPQRASKKEPVFKMIFQVLDYHTEQKRQRY</sequence>
<protein>
    <submittedName>
        <fullName evidence="6">Uncharacterized protein</fullName>
    </submittedName>
</protein>
<dbReference type="CTD" id="43494"/>
<dbReference type="KEGG" id="aali:118461864"/>
<comment type="similarity">
    <text evidence="2">Belongs to the PBP/GOBP family.</text>
</comment>
<dbReference type="VEuPathDB" id="VectorBase:AALB20_036678"/>
<evidence type="ECO:0000313" key="6">
    <source>
        <dbReference type="EnsemblMetazoa" id="AALB000438-PA"/>
    </source>
</evidence>
<dbReference type="SUPFAM" id="SSF47565">
    <property type="entry name" value="Insect pheromone/odorant-binding proteins"/>
    <property type="match status" value="2"/>
</dbReference>
<organism evidence="6 7">
    <name type="scientific">Anopheles albimanus</name>
    <name type="common">New world malaria mosquito</name>
    <dbReference type="NCBI Taxonomy" id="7167"/>
    <lineage>
        <taxon>Eukaryota</taxon>
        <taxon>Metazoa</taxon>
        <taxon>Ecdysozoa</taxon>
        <taxon>Arthropoda</taxon>
        <taxon>Hexapoda</taxon>
        <taxon>Insecta</taxon>
        <taxon>Pterygota</taxon>
        <taxon>Neoptera</taxon>
        <taxon>Endopterygota</taxon>
        <taxon>Diptera</taxon>
        <taxon>Nematocera</taxon>
        <taxon>Culicoidea</taxon>
        <taxon>Culicidae</taxon>
        <taxon>Anophelinae</taxon>
        <taxon>Anopheles</taxon>
    </lineage>
</organism>
<dbReference type="Proteomes" id="UP000069272">
    <property type="component" value="Chromosome 2L"/>
</dbReference>
<proteinExistence type="inferred from homology"/>
<dbReference type="VEuPathDB" id="VectorBase:AALB000438"/>
<reference evidence="6 7" key="1">
    <citation type="journal article" date="2017" name="G3 (Bethesda)">
        <title>The Physical Genome Mapping of Anopheles albimanus Corrected Scaffold Misassemblies and Identified Interarm Rearrangements in Genus Anopheles.</title>
        <authorList>
            <person name="Artemov G.N."/>
            <person name="Peery A.N."/>
            <person name="Jiang X."/>
            <person name="Tu Z."/>
            <person name="Stegniy V.N."/>
            <person name="Sharakhova M.V."/>
            <person name="Sharakhov I.V."/>
        </authorList>
    </citation>
    <scope>NUCLEOTIDE SEQUENCE [LARGE SCALE GENOMIC DNA]</scope>
    <source>
        <strain evidence="6 7">ALBI9_A</strain>
    </source>
</reference>
<dbReference type="OrthoDB" id="7723335at2759"/>
<dbReference type="STRING" id="7167.A0A182F1V6"/>
<keyword evidence="3" id="KW-0964">Secreted</keyword>
<dbReference type="AlphaFoldDB" id="A0A182F1V6"/>
<evidence type="ECO:0000313" key="7">
    <source>
        <dbReference type="Proteomes" id="UP000069272"/>
    </source>
</evidence>
<reference evidence="6" key="2">
    <citation type="submission" date="2022-08" db="UniProtKB">
        <authorList>
            <consortium name="EnsemblMetazoa"/>
        </authorList>
    </citation>
    <scope>IDENTIFICATION</scope>
    <source>
        <strain evidence="6">STECLA/ALBI9_A</strain>
    </source>
</reference>
<evidence type="ECO:0000256" key="1">
    <source>
        <dbReference type="ARBA" id="ARBA00004613"/>
    </source>
</evidence>
<name>A0A182F1V6_ANOAL</name>
<dbReference type="SMART" id="SM00708">
    <property type="entry name" value="PhBP"/>
    <property type="match status" value="2"/>
</dbReference>
<dbReference type="GO" id="GO:0005615">
    <property type="term" value="C:extracellular space"/>
    <property type="evidence" value="ECO:0007669"/>
    <property type="project" value="TreeGrafter"/>
</dbReference>
<comment type="subcellular location">
    <subcellularLocation>
        <location evidence="1">Secreted</location>
    </subcellularLocation>
</comment>
<dbReference type="GO" id="GO:0005549">
    <property type="term" value="F:odorant binding"/>
    <property type="evidence" value="ECO:0007669"/>
    <property type="project" value="InterPro"/>
</dbReference>
<dbReference type="InterPro" id="IPR036728">
    <property type="entry name" value="PBP_GOBP_sf"/>
</dbReference>
<keyword evidence="4" id="KW-0732">Signal</keyword>
<dbReference type="InterPro" id="IPR006170">
    <property type="entry name" value="PBP/GOBP"/>
</dbReference>